<keyword evidence="8" id="KW-1015">Disulfide bond</keyword>
<dbReference type="GO" id="GO:0001607">
    <property type="term" value="F:neuromedin U receptor activity"/>
    <property type="evidence" value="ECO:0007669"/>
    <property type="project" value="InterPro"/>
</dbReference>
<evidence type="ECO:0000256" key="11">
    <source>
        <dbReference type="ARBA" id="ARBA00023224"/>
    </source>
</evidence>
<comment type="subcellular location">
    <subcellularLocation>
        <location evidence="1">Cell membrane</location>
        <topology evidence="1">Multi-pass membrane protein</topology>
    </subcellularLocation>
</comment>
<dbReference type="PROSITE" id="PS50262">
    <property type="entry name" value="G_PROTEIN_RECEP_F1_2"/>
    <property type="match status" value="1"/>
</dbReference>
<dbReference type="PANTHER" id="PTHR24243">
    <property type="entry name" value="G-PROTEIN COUPLED RECEPTOR"/>
    <property type="match status" value="1"/>
</dbReference>
<feature type="transmembrane region" description="Helical" evidence="13">
    <location>
        <begin position="136"/>
        <end position="154"/>
    </location>
</feature>
<feature type="transmembrane region" description="Helical" evidence="13">
    <location>
        <begin position="270"/>
        <end position="292"/>
    </location>
</feature>
<evidence type="ECO:0000256" key="4">
    <source>
        <dbReference type="ARBA" id="ARBA00022692"/>
    </source>
</evidence>
<dbReference type="GO" id="GO:0005886">
    <property type="term" value="C:plasma membrane"/>
    <property type="evidence" value="ECO:0007669"/>
    <property type="project" value="UniProtKB-SubCell"/>
</dbReference>
<evidence type="ECO:0000313" key="16">
    <source>
        <dbReference type="Proteomes" id="UP000747542"/>
    </source>
</evidence>
<evidence type="ECO:0000256" key="1">
    <source>
        <dbReference type="ARBA" id="ARBA00004651"/>
    </source>
</evidence>
<dbReference type="SUPFAM" id="SSF81321">
    <property type="entry name" value="Family A G protein-coupled receptor-like"/>
    <property type="match status" value="1"/>
</dbReference>
<evidence type="ECO:0000256" key="3">
    <source>
        <dbReference type="ARBA" id="ARBA00022475"/>
    </source>
</evidence>
<dbReference type="AlphaFoldDB" id="A0A8J5JAL4"/>
<dbReference type="InterPro" id="IPR005390">
    <property type="entry name" value="NeuromedU_rcpt"/>
</dbReference>
<name>A0A8J5JAL4_HOMAM</name>
<evidence type="ECO:0000256" key="8">
    <source>
        <dbReference type="ARBA" id="ARBA00023157"/>
    </source>
</evidence>
<keyword evidence="5 13" id="KW-1133">Transmembrane helix</keyword>
<dbReference type="PROSITE" id="PS00237">
    <property type="entry name" value="G_PROTEIN_RECEP_F1_1"/>
    <property type="match status" value="1"/>
</dbReference>
<evidence type="ECO:0000256" key="12">
    <source>
        <dbReference type="RuleBase" id="RU000688"/>
    </source>
</evidence>
<keyword evidence="10" id="KW-0325">Glycoprotein</keyword>
<sequence length="344" mass="37616">MRVRTSRTMEEVNMTSSVVGPQNMTMTTTAESISALSTPSPSTTAASLTTTHVAFFTTFLSTLTPTITTDALTPESNLTNITGGGDDGGHLKPHSMTMIVVMTVIYILITITGVVGNVATCVVIVRNRIMHTATNYYLFSMAISDLLLLSFGMPDDIYLLWWGQPYIFGEEFCFIRGFTAEISTNATILTIAAFTVERYIGICHPLRSHTMSQLGRVIRFIAVIWVVATACAVPIAIQYGIVYEETPDGKQDPSTASCLMKKRIALVFEISSVLFFVAPMLLIMVLYVCIAVQLKKSTRMARSVPSIGSHNYSSTNDGSRNKAVIKMLGEYLSYLTCSTLVLTL</sequence>
<evidence type="ECO:0000256" key="6">
    <source>
        <dbReference type="ARBA" id="ARBA00023040"/>
    </source>
</evidence>
<evidence type="ECO:0000256" key="2">
    <source>
        <dbReference type="ARBA" id="ARBA00010663"/>
    </source>
</evidence>
<gene>
    <name evidence="15" type="primary">PK1-R-L</name>
    <name evidence="15" type="ORF">Hamer_G017724</name>
</gene>
<dbReference type="PRINTS" id="PR00237">
    <property type="entry name" value="GPCRRHODOPSN"/>
</dbReference>
<dbReference type="InterPro" id="IPR017452">
    <property type="entry name" value="GPCR_Rhodpsn_7TM"/>
</dbReference>
<proteinExistence type="inferred from homology"/>
<feature type="transmembrane region" description="Helical" evidence="13">
    <location>
        <begin position="217"/>
        <end position="241"/>
    </location>
</feature>
<organism evidence="15 16">
    <name type="scientific">Homarus americanus</name>
    <name type="common">American lobster</name>
    <dbReference type="NCBI Taxonomy" id="6706"/>
    <lineage>
        <taxon>Eukaryota</taxon>
        <taxon>Metazoa</taxon>
        <taxon>Ecdysozoa</taxon>
        <taxon>Arthropoda</taxon>
        <taxon>Crustacea</taxon>
        <taxon>Multicrustacea</taxon>
        <taxon>Malacostraca</taxon>
        <taxon>Eumalacostraca</taxon>
        <taxon>Eucarida</taxon>
        <taxon>Decapoda</taxon>
        <taxon>Pleocyemata</taxon>
        <taxon>Astacidea</taxon>
        <taxon>Nephropoidea</taxon>
        <taxon>Nephropidae</taxon>
        <taxon>Homarus</taxon>
    </lineage>
</organism>
<comment type="similarity">
    <text evidence="2 12">Belongs to the G-protein coupled receptor 1 family.</text>
</comment>
<dbReference type="Pfam" id="PF00001">
    <property type="entry name" value="7tm_1"/>
    <property type="match status" value="1"/>
</dbReference>
<evidence type="ECO:0000256" key="10">
    <source>
        <dbReference type="ARBA" id="ARBA00023180"/>
    </source>
</evidence>
<evidence type="ECO:0000256" key="5">
    <source>
        <dbReference type="ARBA" id="ARBA00022989"/>
    </source>
</evidence>
<keyword evidence="16" id="KW-1185">Reference proteome</keyword>
<keyword evidence="6 12" id="KW-0297">G-protein coupled receptor</keyword>
<feature type="transmembrane region" description="Helical" evidence="13">
    <location>
        <begin position="174"/>
        <end position="196"/>
    </location>
</feature>
<evidence type="ECO:0000313" key="15">
    <source>
        <dbReference type="EMBL" id="KAG7153903.1"/>
    </source>
</evidence>
<dbReference type="PRINTS" id="PR01565">
    <property type="entry name" value="NEUROMEDINUR"/>
</dbReference>
<evidence type="ECO:0000256" key="9">
    <source>
        <dbReference type="ARBA" id="ARBA00023170"/>
    </source>
</evidence>
<dbReference type="Proteomes" id="UP000747542">
    <property type="component" value="Unassembled WGS sequence"/>
</dbReference>
<keyword evidence="3" id="KW-1003">Cell membrane</keyword>
<feature type="domain" description="G-protein coupled receptors family 1 profile" evidence="14">
    <location>
        <begin position="116"/>
        <end position="344"/>
    </location>
</feature>
<evidence type="ECO:0000259" key="14">
    <source>
        <dbReference type="PROSITE" id="PS50262"/>
    </source>
</evidence>
<keyword evidence="11 12" id="KW-0807">Transducer</keyword>
<dbReference type="Gene3D" id="1.20.1070.10">
    <property type="entry name" value="Rhodopsin 7-helix transmembrane proteins"/>
    <property type="match status" value="1"/>
</dbReference>
<protein>
    <submittedName>
        <fullName evidence="15">Pyrokinin-1 receptor-like</fullName>
    </submittedName>
</protein>
<evidence type="ECO:0000256" key="13">
    <source>
        <dbReference type="SAM" id="Phobius"/>
    </source>
</evidence>
<dbReference type="PANTHER" id="PTHR24243:SF208">
    <property type="entry name" value="PYROKININ-1 RECEPTOR"/>
    <property type="match status" value="1"/>
</dbReference>
<reference evidence="15" key="1">
    <citation type="journal article" date="2021" name="Sci. Adv.">
        <title>The American lobster genome reveals insights on longevity, neural, and immune adaptations.</title>
        <authorList>
            <person name="Polinski J.M."/>
            <person name="Zimin A.V."/>
            <person name="Clark K.F."/>
            <person name="Kohn A.B."/>
            <person name="Sadowski N."/>
            <person name="Timp W."/>
            <person name="Ptitsyn A."/>
            <person name="Khanna P."/>
            <person name="Romanova D.Y."/>
            <person name="Williams P."/>
            <person name="Greenwood S.J."/>
            <person name="Moroz L.L."/>
            <person name="Walt D.R."/>
            <person name="Bodnar A.G."/>
        </authorList>
    </citation>
    <scope>NUCLEOTIDE SEQUENCE</scope>
    <source>
        <strain evidence="15">GMGI-L3</strain>
    </source>
</reference>
<accession>A0A8J5JAL4</accession>
<comment type="caution">
    <text evidence="15">The sequence shown here is derived from an EMBL/GenBank/DDBJ whole genome shotgun (WGS) entry which is preliminary data.</text>
</comment>
<keyword evidence="7 13" id="KW-0472">Membrane</keyword>
<evidence type="ECO:0000256" key="7">
    <source>
        <dbReference type="ARBA" id="ARBA00023136"/>
    </source>
</evidence>
<feature type="transmembrane region" description="Helical" evidence="13">
    <location>
        <begin position="99"/>
        <end position="124"/>
    </location>
</feature>
<dbReference type="InterPro" id="IPR000276">
    <property type="entry name" value="GPCR_Rhodpsn"/>
</dbReference>
<keyword evidence="9 12" id="KW-0675">Receptor</keyword>
<keyword evidence="4 12" id="KW-0812">Transmembrane</keyword>
<dbReference type="EMBL" id="JAHLQT010046276">
    <property type="protein sequence ID" value="KAG7153903.1"/>
    <property type="molecule type" value="Genomic_DNA"/>
</dbReference>